<dbReference type="InterPro" id="IPR012434">
    <property type="entry name" value="DUF1631"/>
</dbReference>
<feature type="region of interest" description="Disordered" evidence="1">
    <location>
        <begin position="272"/>
        <end position="312"/>
    </location>
</feature>
<accession>A0A2A2AEF0</accession>
<comment type="caution">
    <text evidence="2">The sequence shown here is derived from an EMBL/GenBank/DDBJ whole genome shotgun (WGS) entry which is preliminary data.</text>
</comment>
<gene>
    <name evidence="2" type="ORF">CK620_02865</name>
</gene>
<proteinExistence type="predicted"/>
<evidence type="ECO:0000256" key="1">
    <source>
        <dbReference type="SAM" id="MobiDB-lite"/>
    </source>
</evidence>
<evidence type="ECO:0000313" key="2">
    <source>
        <dbReference type="EMBL" id="PAT36167.1"/>
    </source>
</evidence>
<feature type="compositionally biased region" description="Pro residues" evidence="1">
    <location>
        <begin position="282"/>
        <end position="298"/>
    </location>
</feature>
<feature type="region of interest" description="Disordered" evidence="1">
    <location>
        <begin position="434"/>
        <end position="455"/>
    </location>
</feature>
<evidence type="ECO:0008006" key="4">
    <source>
        <dbReference type="Google" id="ProtNLM"/>
    </source>
</evidence>
<dbReference type="Proteomes" id="UP000217999">
    <property type="component" value="Unassembled WGS sequence"/>
</dbReference>
<dbReference type="AlphaFoldDB" id="A0A2A2AEF0"/>
<evidence type="ECO:0000313" key="3">
    <source>
        <dbReference type="Proteomes" id="UP000217999"/>
    </source>
</evidence>
<dbReference type="RefSeq" id="WP_095548981.1">
    <property type="nucleotide sequence ID" value="NZ_NSJF01000001.1"/>
</dbReference>
<dbReference type="Pfam" id="PF07793">
    <property type="entry name" value="DUF1631"/>
    <property type="match status" value="1"/>
</dbReference>
<organism evidence="2 3">
    <name type="scientific">Vandammella animalimorsus</name>
    <dbReference type="NCBI Taxonomy" id="2029117"/>
    <lineage>
        <taxon>Bacteria</taxon>
        <taxon>Pseudomonadati</taxon>
        <taxon>Pseudomonadota</taxon>
        <taxon>Betaproteobacteria</taxon>
        <taxon>Burkholderiales</taxon>
        <taxon>Comamonadaceae</taxon>
        <taxon>Vandammella</taxon>
    </lineage>
</organism>
<reference evidence="2 3" key="1">
    <citation type="submission" date="2017-08" db="EMBL/GenBank/DDBJ databases">
        <title>WGS of Clinical strains of the CDC Group NO-1 linked to zoonotic infections in humans.</title>
        <authorList>
            <person name="Bernier A.-M."/>
            <person name="Bernard K."/>
        </authorList>
    </citation>
    <scope>NUCLEOTIDE SEQUENCE [LARGE SCALE GENOMIC DNA]</scope>
    <source>
        <strain evidence="2 3">NML03-0146</strain>
    </source>
</reference>
<dbReference type="EMBL" id="NSJF01000001">
    <property type="protein sequence ID" value="PAT36167.1"/>
    <property type="molecule type" value="Genomic_DNA"/>
</dbReference>
<protein>
    <recommendedName>
        <fullName evidence="4">DUF1631 family protein</fullName>
    </recommendedName>
</protein>
<sequence>MVQNQANWPIFRNGVVAALRESSGLIRRVLRDTGARVAQNQEGGAGPANPQLISKALRWMDLHHEQWVQAYPGYLLQAFSEVLEFDPYSQDDEVISGLGDIDLHTTFSIRSKSDLMHVHRTLEAAVENALERLDGLVSAARGYDYIRSNRNPLRPENYLHAMQKMLEASEGEEIVRVLILKSFAAALAPVLNRTYFLLTNQMSEAGIESVQKRATGFGAMTTGFGDVSYLQANAIDPAAERLLTREELLEGLGADAAHYMLKSKKLLQAGAQERADSDAVAPPAPPQSSARPMPPQQAPSPTSTTVSMGDEVGEGKLSSLQDLLLAVVRDVAHLQPLKEIVAQLQPCLRRLVQNDPAFLRDAHHPARLFLSKVQAVAKQFPHVDSPGCQDFLRRVASISATGRLAQARSAEPFKLAYAQLQAGEMGTAAVTTAQASQAAARTHHSGQPAAAKPAPSPQAQALFDAVVTRAQALPFFAAADPWVQKFIAGPWAKVIVRAILRQEPQQGADLDVQTLLAKDPKGYAALVPLLLTSVQKQYLQQAEPGLLHSIAEMHQKLHVGLLSVGVDRNQAESVIAKIKKLHQQALAAAAAAAPAGATAAAQSHGSTLPKLTHEHMADQQAPSSEALPAEGTGQLPDALQQMQVGQWYMIGETGQPLRTQLTWANPERGLMMFTSADGSNQTMTYRRLVQLYQQGHFTALNE</sequence>
<name>A0A2A2AEF0_9BURK</name>